<dbReference type="RefSeq" id="WP_011645746.1">
    <property type="nucleotide sequence ID" value="NZ_ARYI01000001.1"/>
</dbReference>
<evidence type="ECO:0000256" key="1">
    <source>
        <dbReference type="SAM" id="SignalP"/>
    </source>
</evidence>
<accession>A0A059G079</accession>
<evidence type="ECO:0008006" key="4">
    <source>
        <dbReference type="Google" id="ProtNLM"/>
    </source>
</evidence>
<reference evidence="2 3" key="1">
    <citation type="submission" date="2013-04" db="EMBL/GenBank/DDBJ databases">
        <title>Hyphomonas hirschiana VP5 Genome Sequencing.</title>
        <authorList>
            <person name="Lai Q."/>
            <person name="Shao Z."/>
        </authorList>
    </citation>
    <scope>NUCLEOTIDE SEQUENCE [LARGE SCALE GENOMIC DNA]</scope>
    <source>
        <strain evidence="2 3">VP5</strain>
    </source>
</reference>
<evidence type="ECO:0000313" key="2">
    <source>
        <dbReference type="EMBL" id="KCZ96340.1"/>
    </source>
</evidence>
<comment type="caution">
    <text evidence="2">The sequence shown here is derived from an EMBL/GenBank/DDBJ whole genome shotgun (WGS) entry which is preliminary data.</text>
</comment>
<name>A0A059G079_9PROT</name>
<protein>
    <recommendedName>
        <fullName evidence="4">Lipoprotein</fullName>
    </recommendedName>
</protein>
<dbReference type="OrthoDB" id="9938866at2"/>
<evidence type="ECO:0000313" key="3">
    <source>
        <dbReference type="Proteomes" id="UP000025061"/>
    </source>
</evidence>
<dbReference type="SUPFAM" id="SSF159501">
    <property type="entry name" value="EreA/ChaN-like"/>
    <property type="match status" value="1"/>
</dbReference>
<dbReference type="Proteomes" id="UP000025061">
    <property type="component" value="Unassembled WGS sequence"/>
</dbReference>
<dbReference type="EMBL" id="ARYI01000001">
    <property type="protein sequence ID" value="KCZ96340.1"/>
    <property type="molecule type" value="Genomic_DNA"/>
</dbReference>
<organism evidence="2 3">
    <name type="scientific">Hyphomonas hirschiana VP5</name>
    <dbReference type="NCBI Taxonomy" id="1280951"/>
    <lineage>
        <taxon>Bacteria</taxon>
        <taxon>Pseudomonadati</taxon>
        <taxon>Pseudomonadota</taxon>
        <taxon>Alphaproteobacteria</taxon>
        <taxon>Hyphomonadales</taxon>
        <taxon>Hyphomonadaceae</taxon>
        <taxon>Hyphomonas</taxon>
    </lineage>
</organism>
<feature type="signal peptide" evidence="1">
    <location>
        <begin position="1"/>
        <end position="27"/>
    </location>
</feature>
<keyword evidence="3" id="KW-1185">Reference proteome</keyword>
<proteinExistence type="predicted"/>
<gene>
    <name evidence="2" type="ORF">HHI_01635</name>
</gene>
<feature type="chain" id="PRO_5001573521" description="Lipoprotein" evidence="1">
    <location>
        <begin position="28"/>
        <end position="282"/>
    </location>
</feature>
<dbReference type="AlphaFoldDB" id="A0A059G079"/>
<keyword evidence="1" id="KW-0732">Signal</keyword>
<sequence length="282" mass="29003">MTQICAPLLAGLAAALLAACATQPVPAETRAAPEAVSDTLKNQAVSVAVLSPDDPGIAALARAVSGADLVSFEGGGLRTREDAALKSALTEALVQSGKLSLLLLDVPCDGAAVLNEYTRGGATSTLAADLVREAPIYQGQKSTALADMLTLLRGWNAVNADQPVRVAGMQCASVAEADPARLAIFWGLDQLPAHTGEKDMAAAARDGEPADNPVFIVQTDDAAVSSVIPASGWIDLRALPASADVAAWREETASALPLLRQQHPSAADILFRHAATTPAEPF</sequence>
<dbReference type="PATRIC" id="fig|1280951.3.peg.330"/>